<protein>
    <submittedName>
        <fullName evidence="1">Uncharacterized protein</fullName>
    </submittedName>
</protein>
<reference evidence="2" key="1">
    <citation type="journal article" date="2019" name="Int. J. Syst. Evol. Microbiol.">
        <title>The Global Catalogue of Microorganisms (GCM) 10K type strain sequencing project: providing services to taxonomists for standard genome sequencing and annotation.</title>
        <authorList>
            <consortium name="The Broad Institute Genomics Platform"/>
            <consortium name="The Broad Institute Genome Sequencing Center for Infectious Disease"/>
            <person name="Wu L."/>
            <person name="Ma J."/>
        </authorList>
    </citation>
    <scope>NUCLEOTIDE SEQUENCE [LARGE SCALE GENOMIC DNA]</scope>
    <source>
        <strain evidence="2">CGMCC 1.10992</strain>
    </source>
</reference>
<dbReference type="Proteomes" id="UP001597380">
    <property type="component" value="Unassembled WGS sequence"/>
</dbReference>
<accession>A0ABW4XQA7</accession>
<gene>
    <name evidence="1" type="ORF">ACFSJ3_17205</name>
</gene>
<name>A0ABW4XQA7_9GAMM</name>
<dbReference type="EMBL" id="JBHUHT010000028">
    <property type="protein sequence ID" value="MFD2097731.1"/>
    <property type="molecule type" value="Genomic_DNA"/>
</dbReference>
<proteinExistence type="predicted"/>
<comment type="caution">
    <text evidence="1">The sequence shown here is derived from an EMBL/GenBank/DDBJ whole genome shotgun (WGS) entry which is preliminary data.</text>
</comment>
<sequence length="56" mass="6308">MALLQIAETVGAKPQYSKSHQAWGIQAMYDSDFVMITFSVLALAHLIQVGTDWFDY</sequence>
<evidence type="ECO:0000313" key="1">
    <source>
        <dbReference type="EMBL" id="MFD2097731.1"/>
    </source>
</evidence>
<organism evidence="1 2">
    <name type="scientific">Corallincola platygyrae</name>
    <dbReference type="NCBI Taxonomy" id="1193278"/>
    <lineage>
        <taxon>Bacteria</taxon>
        <taxon>Pseudomonadati</taxon>
        <taxon>Pseudomonadota</taxon>
        <taxon>Gammaproteobacteria</taxon>
        <taxon>Alteromonadales</taxon>
        <taxon>Psychromonadaceae</taxon>
        <taxon>Corallincola</taxon>
    </lineage>
</organism>
<evidence type="ECO:0000313" key="2">
    <source>
        <dbReference type="Proteomes" id="UP001597380"/>
    </source>
</evidence>
<keyword evidence="2" id="KW-1185">Reference proteome</keyword>
<dbReference type="RefSeq" id="WP_345341948.1">
    <property type="nucleotide sequence ID" value="NZ_BAABLI010000032.1"/>
</dbReference>